<comment type="caution">
    <text evidence="3">The sequence shown here is derived from an EMBL/GenBank/DDBJ whole genome shotgun (WGS) entry which is preliminary data.</text>
</comment>
<organism evidence="3 4">
    <name type="scientific">SAR86 cluster bacterium</name>
    <dbReference type="NCBI Taxonomy" id="2030880"/>
    <lineage>
        <taxon>Bacteria</taxon>
        <taxon>Pseudomonadati</taxon>
        <taxon>Pseudomonadota</taxon>
        <taxon>Gammaproteobacteria</taxon>
        <taxon>SAR86 cluster</taxon>
    </lineage>
</organism>
<dbReference type="Gene3D" id="2.30.42.10">
    <property type="match status" value="1"/>
</dbReference>
<reference evidence="3 4" key="1">
    <citation type="submission" date="2019-02" db="EMBL/GenBank/DDBJ databases">
        <title>Prokaryotic population dynamics and viral predation in marine succession experiment using metagenomics: the confinement effect.</title>
        <authorList>
            <person name="Haro-Moreno J.M."/>
            <person name="Rodriguez-Valera F."/>
            <person name="Lopez-Perez M."/>
        </authorList>
    </citation>
    <scope>NUCLEOTIDE SEQUENCE [LARGE SCALE GENOMIC DNA]</scope>
    <source>
        <strain evidence="3">MED-G159</strain>
    </source>
</reference>
<dbReference type="InterPro" id="IPR036034">
    <property type="entry name" value="PDZ_sf"/>
</dbReference>
<protein>
    <recommendedName>
        <fullName evidence="2">PDZ domain-containing protein</fullName>
    </recommendedName>
</protein>
<dbReference type="InterPro" id="IPR001478">
    <property type="entry name" value="PDZ"/>
</dbReference>
<dbReference type="SUPFAM" id="SSF50156">
    <property type="entry name" value="PDZ domain-like"/>
    <property type="match status" value="1"/>
</dbReference>
<feature type="domain" description="PDZ" evidence="2">
    <location>
        <begin position="48"/>
        <end position="131"/>
    </location>
</feature>
<accession>A0A520MXZ9</accession>
<keyword evidence="1" id="KW-0732">Signal</keyword>
<name>A0A520MXZ9_9GAMM</name>
<evidence type="ECO:0000256" key="1">
    <source>
        <dbReference type="SAM" id="SignalP"/>
    </source>
</evidence>
<feature type="chain" id="PRO_5022220242" description="PDZ domain-containing protein" evidence="1">
    <location>
        <begin position="20"/>
        <end position="238"/>
    </location>
</feature>
<gene>
    <name evidence="3" type="ORF">EVA92_03325</name>
</gene>
<evidence type="ECO:0000313" key="3">
    <source>
        <dbReference type="EMBL" id="RZO26098.1"/>
    </source>
</evidence>
<proteinExistence type="predicted"/>
<feature type="signal peptide" evidence="1">
    <location>
        <begin position="1"/>
        <end position="19"/>
    </location>
</feature>
<dbReference type="EMBL" id="SHBE01000006">
    <property type="protein sequence ID" value="RZO26098.1"/>
    <property type="molecule type" value="Genomic_DNA"/>
</dbReference>
<evidence type="ECO:0000313" key="4">
    <source>
        <dbReference type="Proteomes" id="UP000315825"/>
    </source>
</evidence>
<dbReference type="AlphaFoldDB" id="A0A520MXZ9"/>
<dbReference type="Proteomes" id="UP000315825">
    <property type="component" value="Unassembled WGS sequence"/>
</dbReference>
<dbReference type="PROSITE" id="PS50106">
    <property type="entry name" value="PDZ"/>
    <property type="match status" value="1"/>
</dbReference>
<sequence length="238" mass="26326">MKKFLLLFIATFSIFFLSADDHKANGMADIAKAMVSASYEGRDAFASMVEKHMAEDGYNYPDRFVGFGFYYNPQSENPNTITSTVEGSSAAAVMKVGDVVLSIDGESAWQDAEPGARKLGDMSSITVLRDGEELKLDMALGVVNPRFVKSDWLDGINSVAAEDWGSNMIDHNVIEAVAGESSAYVLHWRKFTDTESGVEAEQYAVTRVGFNEDGMVNFVGVLEEEELYYRQTGWMITR</sequence>
<evidence type="ECO:0000259" key="2">
    <source>
        <dbReference type="PROSITE" id="PS50106"/>
    </source>
</evidence>